<dbReference type="AlphaFoldDB" id="A0AAF0QD60"/>
<keyword evidence="1" id="KW-0808">Transferase</keyword>
<reference evidence="8" key="1">
    <citation type="submission" date="2023-08" db="EMBL/GenBank/DDBJ databases">
        <title>A de novo genome assembly of Solanum verrucosum Schlechtendal, a Mexican diploid species geographically isolated from the other diploid A-genome species in potato relatives.</title>
        <authorList>
            <person name="Hosaka K."/>
        </authorList>
    </citation>
    <scope>NUCLEOTIDE SEQUENCE</scope>
    <source>
        <tissue evidence="8">Young leaves</tissue>
    </source>
</reference>
<dbReference type="InterPro" id="IPR043502">
    <property type="entry name" value="DNA/RNA_pol_sf"/>
</dbReference>
<keyword evidence="2" id="KW-0548">Nucleotidyltransferase</keyword>
<sequence>MYYDISNVEFWCVLMQHCKVIAYVSMQLRKHERNYMTQDLELTAVIHALKM</sequence>
<evidence type="ECO:0000256" key="4">
    <source>
        <dbReference type="ARBA" id="ARBA00022759"/>
    </source>
</evidence>
<name>A0AAF0QD60_SOLVR</name>
<keyword evidence="3" id="KW-0540">Nuclease</keyword>
<proteinExistence type="predicted"/>
<dbReference type="Proteomes" id="UP001234989">
    <property type="component" value="Chromosome 3"/>
</dbReference>
<evidence type="ECO:0000313" key="8">
    <source>
        <dbReference type="EMBL" id="WMV20060.1"/>
    </source>
</evidence>
<organism evidence="8 9">
    <name type="scientific">Solanum verrucosum</name>
    <dbReference type="NCBI Taxonomy" id="315347"/>
    <lineage>
        <taxon>Eukaryota</taxon>
        <taxon>Viridiplantae</taxon>
        <taxon>Streptophyta</taxon>
        <taxon>Embryophyta</taxon>
        <taxon>Tracheophyta</taxon>
        <taxon>Spermatophyta</taxon>
        <taxon>Magnoliopsida</taxon>
        <taxon>eudicotyledons</taxon>
        <taxon>Gunneridae</taxon>
        <taxon>Pentapetalae</taxon>
        <taxon>asterids</taxon>
        <taxon>lamiids</taxon>
        <taxon>Solanales</taxon>
        <taxon>Solanaceae</taxon>
        <taxon>Solanoideae</taxon>
        <taxon>Solaneae</taxon>
        <taxon>Solanum</taxon>
    </lineage>
</organism>
<keyword evidence="6" id="KW-0695">RNA-directed DNA polymerase</keyword>
<evidence type="ECO:0000256" key="6">
    <source>
        <dbReference type="ARBA" id="ARBA00022918"/>
    </source>
</evidence>
<feature type="domain" description="Reverse transcriptase RNase H-like" evidence="7">
    <location>
        <begin position="2"/>
        <end position="50"/>
    </location>
</feature>
<evidence type="ECO:0000256" key="2">
    <source>
        <dbReference type="ARBA" id="ARBA00022695"/>
    </source>
</evidence>
<keyword evidence="4" id="KW-0255">Endonuclease</keyword>
<keyword evidence="9" id="KW-1185">Reference proteome</keyword>
<evidence type="ECO:0000256" key="3">
    <source>
        <dbReference type="ARBA" id="ARBA00022722"/>
    </source>
</evidence>
<evidence type="ECO:0000256" key="5">
    <source>
        <dbReference type="ARBA" id="ARBA00022801"/>
    </source>
</evidence>
<dbReference type="InterPro" id="IPR041373">
    <property type="entry name" value="RT_RNaseH"/>
</dbReference>
<evidence type="ECO:0000256" key="1">
    <source>
        <dbReference type="ARBA" id="ARBA00022679"/>
    </source>
</evidence>
<dbReference type="GO" id="GO:0016787">
    <property type="term" value="F:hydrolase activity"/>
    <property type="evidence" value="ECO:0007669"/>
    <property type="project" value="UniProtKB-KW"/>
</dbReference>
<dbReference type="EMBL" id="CP133614">
    <property type="protein sequence ID" value="WMV20060.1"/>
    <property type="molecule type" value="Genomic_DNA"/>
</dbReference>
<gene>
    <name evidence="8" type="ORF">MTR67_013445</name>
</gene>
<dbReference type="GO" id="GO:0003964">
    <property type="term" value="F:RNA-directed DNA polymerase activity"/>
    <property type="evidence" value="ECO:0007669"/>
    <property type="project" value="UniProtKB-KW"/>
</dbReference>
<keyword evidence="5" id="KW-0378">Hydrolase</keyword>
<evidence type="ECO:0000313" key="9">
    <source>
        <dbReference type="Proteomes" id="UP001234989"/>
    </source>
</evidence>
<evidence type="ECO:0000259" key="7">
    <source>
        <dbReference type="Pfam" id="PF17917"/>
    </source>
</evidence>
<dbReference type="Pfam" id="PF17917">
    <property type="entry name" value="RT_RNaseH"/>
    <property type="match status" value="1"/>
</dbReference>
<accession>A0AAF0QD60</accession>
<dbReference type="GO" id="GO:0004519">
    <property type="term" value="F:endonuclease activity"/>
    <property type="evidence" value="ECO:0007669"/>
    <property type="project" value="UniProtKB-KW"/>
</dbReference>
<protein>
    <recommendedName>
        <fullName evidence="7">Reverse transcriptase RNase H-like domain-containing protein</fullName>
    </recommendedName>
</protein>
<dbReference type="SUPFAM" id="SSF56672">
    <property type="entry name" value="DNA/RNA polymerases"/>
    <property type="match status" value="1"/>
</dbReference>